<evidence type="ECO:0000313" key="3">
    <source>
        <dbReference type="Proteomes" id="UP000597444"/>
    </source>
</evidence>
<evidence type="ECO:0000259" key="1">
    <source>
        <dbReference type="Pfam" id="PF20703"/>
    </source>
</evidence>
<feature type="domain" description="Novel STAND NTPase 1" evidence="1">
    <location>
        <begin position="18"/>
        <end position="77"/>
    </location>
</feature>
<comment type="caution">
    <text evidence="2">The sequence shown here is derived from an EMBL/GenBank/DDBJ whole genome shotgun (WGS) entry which is preliminary data.</text>
</comment>
<dbReference type="Proteomes" id="UP000597444">
    <property type="component" value="Unassembled WGS sequence"/>
</dbReference>
<accession>A0A8J3IY09</accession>
<sequence>MRQLRLGTWLGPGERLGTIISRPASNPFAELALQGLPGTSINLTERVQVWLEQHPEKERLVLIIDQFEEVWTLCPQRWHKTLRASSLPSSMPL</sequence>
<protein>
    <recommendedName>
        <fullName evidence="1">Novel STAND NTPase 1 domain-containing protein</fullName>
    </recommendedName>
</protein>
<name>A0A8J3IY09_9CHLR</name>
<dbReference type="Pfam" id="PF20703">
    <property type="entry name" value="nSTAND1"/>
    <property type="match status" value="1"/>
</dbReference>
<dbReference type="InterPro" id="IPR049052">
    <property type="entry name" value="nSTAND1"/>
</dbReference>
<organism evidence="2 3">
    <name type="scientific">Reticulibacter mediterranei</name>
    <dbReference type="NCBI Taxonomy" id="2778369"/>
    <lineage>
        <taxon>Bacteria</taxon>
        <taxon>Bacillati</taxon>
        <taxon>Chloroflexota</taxon>
        <taxon>Ktedonobacteria</taxon>
        <taxon>Ktedonobacterales</taxon>
        <taxon>Reticulibacteraceae</taxon>
        <taxon>Reticulibacter</taxon>
    </lineage>
</organism>
<gene>
    <name evidence="2" type="ORF">KSF_105980</name>
</gene>
<keyword evidence="3" id="KW-1185">Reference proteome</keyword>
<dbReference type="AlphaFoldDB" id="A0A8J3IY09"/>
<reference evidence="2" key="1">
    <citation type="submission" date="2020-10" db="EMBL/GenBank/DDBJ databases">
        <title>Taxonomic study of unclassified bacteria belonging to the class Ktedonobacteria.</title>
        <authorList>
            <person name="Yabe S."/>
            <person name="Wang C.M."/>
            <person name="Zheng Y."/>
            <person name="Sakai Y."/>
            <person name="Cavaletti L."/>
            <person name="Monciardini P."/>
            <person name="Donadio S."/>
        </authorList>
    </citation>
    <scope>NUCLEOTIDE SEQUENCE</scope>
    <source>
        <strain evidence="2">ID150040</strain>
    </source>
</reference>
<proteinExistence type="predicted"/>
<dbReference type="EMBL" id="BNJK01000002">
    <property type="protein sequence ID" value="GHP00551.1"/>
    <property type="molecule type" value="Genomic_DNA"/>
</dbReference>
<evidence type="ECO:0000313" key="2">
    <source>
        <dbReference type="EMBL" id="GHP00551.1"/>
    </source>
</evidence>